<dbReference type="PIRSF" id="PIRSF000517">
    <property type="entry name" value="Tyr_transaminase"/>
    <property type="match status" value="1"/>
</dbReference>
<dbReference type="RefSeq" id="XP_010272356.1">
    <property type="nucleotide sequence ID" value="XM_010274054.2"/>
</dbReference>
<dbReference type="eggNOG" id="KOG0259">
    <property type="taxonomic scope" value="Eukaryota"/>
</dbReference>
<keyword evidence="7" id="KW-1185">Reference proteome</keyword>
<gene>
    <name evidence="8" type="primary">LOC104608160</name>
</gene>
<dbReference type="FunCoup" id="A0A1U8B7V1">
    <property type="interactions" value="312"/>
</dbReference>
<name>A0A1U8B7V1_NELNU</name>
<organism evidence="7 8">
    <name type="scientific">Nelumbo nucifera</name>
    <name type="common">Sacred lotus</name>
    <dbReference type="NCBI Taxonomy" id="4432"/>
    <lineage>
        <taxon>Eukaryota</taxon>
        <taxon>Viridiplantae</taxon>
        <taxon>Streptophyta</taxon>
        <taxon>Embryophyta</taxon>
        <taxon>Tracheophyta</taxon>
        <taxon>Spermatophyta</taxon>
        <taxon>Magnoliopsida</taxon>
        <taxon>Proteales</taxon>
        <taxon>Nelumbonaceae</taxon>
        <taxon>Nelumbo</taxon>
    </lineage>
</organism>
<dbReference type="GO" id="GO:0004838">
    <property type="term" value="F:L-tyrosine-2-oxoglutarate transaminase activity"/>
    <property type="evidence" value="ECO:0000318"/>
    <property type="project" value="GO_Central"/>
</dbReference>
<dbReference type="STRING" id="4432.A0A1U8B7V1"/>
<dbReference type="PANTHER" id="PTHR45744:SF11">
    <property type="entry name" value="TYROSINE AMINOTRANSFERASE"/>
    <property type="match status" value="1"/>
</dbReference>
<proteinExistence type="inferred from homology"/>
<dbReference type="Gene3D" id="3.40.640.10">
    <property type="entry name" value="Type I PLP-dependent aspartate aminotransferase-like (Major domain)"/>
    <property type="match status" value="1"/>
</dbReference>
<sequence>MKNRASTGVITMLQRDPSIHSLSPLLLFFLLLLLIVLNPTRKQKQRRFLQVRATKEDVKEGTENYWSRKWGFRANQDLTTSTGITIRGLLQMLDVALDAGDPRPMIRLGHGDPSLFPCFRTSQIAEDAIVEAVRSAKFNHYPPFVGMLPARRAVAEYLSLDLPYKLSPDDVFLTLGCTQAIEIALSVLACPGANILLPRPGFPLYEARAAFNHLEIRHYDLLPEKGWEVDIDSIENLADENTVAMVIINPGNPCGNVFTYQHLRKVSETAKKLGILVISDEVYGHLTFGNNPFVPMGVFGSIVPVLTLGSISKRWIVPGWRLGWLVTSDPNGMLKRTQIVDCIKVCLNISSDPATFVQGALPQILGKTQEDFFKKIASILRQTSEICFEKIKEIDCITCPQRPEGSMFVMVKLNVSLLEDINDDIDFCYKLAKEESVIVLPGIAVGMKNWLRITFAVEPSSLEDAMGRIRSFCQRHKKRQ</sequence>
<dbReference type="Proteomes" id="UP000189703">
    <property type="component" value="Unplaced"/>
</dbReference>
<keyword evidence="8" id="KW-0032">Aminotransferase</keyword>
<dbReference type="SUPFAM" id="SSF53383">
    <property type="entry name" value="PLP-dependent transferases"/>
    <property type="match status" value="1"/>
</dbReference>
<dbReference type="Gene3D" id="3.90.1150.10">
    <property type="entry name" value="Aspartate Aminotransferase, domain 1"/>
    <property type="match status" value="1"/>
</dbReference>
<dbReference type="KEGG" id="nnu:104608160"/>
<dbReference type="InterPro" id="IPR015424">
    <property type="entry name" value="PyrdxlP-dep_Trfase"/>
</dbReference>
<dbReference type="FunFam" id="3.40.640.10:FF:000048">
    <property type="entry name" value="tyrosine aminotransferase"/>
    <property type="match status" value="1"/>
</dbReference>
<protein>
    <submittedName>
        <fullName evidence="8">Probable aminotransferase TAT2</fullName>
    </submittedName>
</protein>
<keyword evidence="3 4" id="KW-0663">Pyridoxal phosphate</keyword>
<dbReference type="FunFam" id="3.90.1150.10:FF:000040">
    <property type="entry name" value="Tyrosine aminotransferase"/>
    <property type="match status" value="1"/>
</dbReference>
<keyword evidence="8" id="KW-0808">Transferase</keyword>
<dbReference type="InterPro" id="IPR005958">
    <property type="entry name" value="TyrNic_aminoTrfase"/>
</dbReference>
<reference evidence="8" key="1">
    <citation type="submission" date="2025-08" db="UniProtKB">
        <authorList>
            <consortium name="RefSeq"/>
        </authorList>
    </citation>
    <scope>IDENTIFICATION</scope>
</reference>
<comment type="cofactor">
    <cofactor evidence="1 4 5">
        <name>pyridoxal 5'-phosphate</name>
        <dbReference type="ChEBI" id="CHEBI:597326"/>
    </cofactor>
</comment>
<accession>A0A1U8B7V1</accession>
<evidence type="ECO:0000256" key="2">
    <source>
        <dbReference type="ARBA" id="ARBA00007441"/>
    </source>
</evidence>
<dbReference type="InterPro" id="IPR015422">
    <property type="entry name" value="PyrdxlP-dep_Trfase_small"/>
</dbReference>
<dbReference type="AlphaFoldDB" id="A0A1U8B7V1"/>
<dbReference type="GeneID" id="104608160"/>
<feature type="modified residue" description="N6-(pyridoxal phosphate)lysine" evidence="5">
    <location>
        <position position="313"/>
    </location>
</feature>
<dbReference type="PANTHER" id="PTHR45744">
    <property type="entry name" value="TYROSINE AMINOTRANSFERASE"/>
    <property type="match status" value="1"/>
</dbReference>
<evidence type="ECO:0000256" key="5">
    <source>
        <dbReference type="PIRSR" id="PIRSR000517-1"/>
    </source>
</evidence>
<feature type="domain" description="Aminotransferase class I/classII large" evidence="6">
    <location>
        <begin position="104"/>
        <end position="469"/>
    </location>
</feature>
<comment type="similarity">
    <text evidence="2 4">Belongs to the class-I pyridoxal-phosphate-dependent aminotransferase family.</text>
</comment>
<dbReference type="NCBIfam" id="TIGR01265">
    <property type="entry name" value="tyr_nico_aTase"/>
    <property type="match status" value="1"/>
</dbReference>
<evidence type="ECO:0000256" key="4">
    <source>
        <dbReference type="PIRNR" id="PIRNR000517"/>
    </source>
</evidence>
<evidence type="ECO:0000313" key="7">
    <source>
        <dbReference type="Proteomes" id="UP000189703"/>
    </source>
</evidence>
<dbReference type="GO" id="GO:0030170">
    <property type="term" value="F:pyridoxal phosphate binding"/>
    <property type="evidence" value="ECO:0007669"/>
    <property type="project" value="InterPro"/>
</dbReference>
<dbReference type="OrthoDB" id="7042322at2759"/>
<dbReference type="OMA" id="GKDWEVD"/>
<dbReference type="InterPro" id="IPR004839">
    <property type="entry name" value="Aminotransferase_I/II_large"/>
</dbReference>
<dbReference type="GO" id="GO:0006572">
    <property type="term" value="P:L-tyrosine catabolic process"/>
    <property type="evidence" value="ECO:0000318"/>
    <property type="project" value="GO_Central"/>
</dbReference>
<dbReference type="InParanoid" id="A0A1U8B7V1"/>
<evidence type="ECO:0000259" key="6">
    <source>
        <dbReference type="Pfam" id="PF00155"/>
    </source>
</evidence>
<evidence type="ECO:0000313" key="8">
    <source>
        <dbReference type="RefSeq" id="XP_010272356.1"/>
    </source>
</evidence>
<dbReference type="Pfam" id="PF00155">
    <property type="entry name" value="Aminotran_1_2"/>
    <property type="match status" value="1"/>
</dbReference>
<evidence type="ECO:0000256" key="1">
    <source>
        <dbReference type="ARBA" id="ARBA00001933"/>
    </source>
</evidence>
<dbReference type="InterPro" id="IPR015421">
    <property type="entry name" value="PyrdxlP-dep_Trfase_major"/>
</dbReference>
<evidence type="ECO:0000256" key="3">
    <source>
        <dbReference type="ARBA" id="ARBA00022898"/>
    </source>
</evidence>
<dbReference type="CDD" id="cd00609">
    <property type="entry name" value="AAT_like"/>
    <property type="match status" value="1"/>
</dbReference>